<proteinExistence type="predicted"/>
<dbReference type="STRING" id="377629.TERTU_3473"/>
<evidence type="ECO:0000313" key="3">
    <source>
        <dbReference type="Proteomes" id="UP000009080"/>
    </source>
</evidence>
<name>C5BR99_TERTT</name>
<dbReference type="RefSeq" id="WP_015817010.1">
    <property type="nucleotide sequence ID" value="NC_012997.1"/>
</dbReference>
<dbReference type="Pfam" id="PF12680">
    <property type="entry name" value="SnoaL_2"/>
    <property type="match status" value="1"/>
</dbReference>
<dbReference type="SUPFAM" id="SSF54427">
    <property type="entry name" value="NTF2-like"/>
    <property type="match status" value="1"/>
</dbReference>
<dbReference type="Gene3D" id="3.10.450.50">
    <property type="match status" value="1"/>
</dbReference>
<dbReference type="EMBL" id="CP001614">
    <property type="protein sequence ID" value="ACR10898.1"/>
    <property type="molecule type" value="Genomic_DNA"/>
</dbReference>
<evidence type="ECO:0000259" key="1">
    <source>
        <dbReference type="Pfam" id="PF12680"/>
    </source>
</evidence>
<dbReference type="KEGG" id="ttu:TERTU_3473"/>
<dbReference type="HOGENOM" id="CLU_122429_0_0_6"/>
<reference evidence="2 3" key="1">
    <citation type="journal article" date="2009" name="PLoS ONE">
        <title>The complete genome of Teredinibacter turnerae T7901: an intracellular endosymbiont of marine wood-boring bivalves (shipworms).</title>
        <authorList>
            <person name="Yang J.C."/>
            <person name="Madupu R."/>
            <person name="Durkin A.S."/>
            <person name="Ekborg N.A."/>
            <person name="Pedamallu C.S."/>
            <person name="Hostetler J.B."/>
            <person name="Radune D."/>
            <person name="Toms B.S."/>
            <person name="Henrissat B."/>
            <person name="Coutinho P.M."/>
            <person name="Schwarz S."/>
            <person name="Field L."/>
            <person name="Trindade-Silva A.E."/>
            <person name="Soares C.A.G."/>
            <person name="Elshahawi S."/>
            <person name="Hanora A."/>
            <person name="Schmidt E.W."/>
            <person name="Haygood M.G."/>
            <person name="Posfai J."/>
            <person name="Benner J."/>
            <person name="Madinger C."/>
            <person name="Nove J."/>
            <person name="Anton B."/>
            <person name="Chaudhary K."/>
            <person name="Foster J."/>
            <person name="Holman A."/>
            <person name="Kumar S."/>
            <person name="Lessard P.A."/>
            <person name="Luyten Y.A."/>
            <person name="Slatko B."/>
            <person name="Wood N."/>
            <person name="Wu B."/>
            <person name="Teplitski M."/>
            <person name="Mougous J.D."/>
            <person name="Ward N."/>
            <person name="Eisen J.A."/>
            <person name="Badger J.H."/>
            <person name="Distel D.L."/>
        </authorList>
    </citation>
    <scope>NUCLEOTIDE SEQUENCE [LARGE SCALE GENOMIC DNA]</scope>
    <source>
        <strain evidence="3">ATCC 39867 / T7901</strain>
    </source>
</reference>
<dbReference type="Proteomes" id="UP000009080">
    <property type="component" value="Chromosome"/>
</dbReference>
<dbReference type="eggNOG" id="COG3631">
    <property type="taxonomic scope" value="Bacteria"/>
</dbReference>
<protein>
    <submittedName>
        <fullName evidence="2">Transcriptional regulator</fullName>
    </submittedName>
</protein>
<evidence type="ECO:0000313" key="2">
    <source>
        <dbReference type="EMBL" id="ACR10898.1"/>
    </source>
</evidence>
<dbReference type="InterPro" id="IPR032710">
    <property type="entry name" value="NTF2-like_dom_sf"/>
</dbReference>
<dbReference type="InterPro" id="IPR037401">
    <property type="entry name" value="SnoaL-like"/>
</dbReference>
<dbReference type="OrthoDB" id="1115105at2"/>
<dbReference type="AlphaFoldDB" id="C5BR99"/>
<sequence length="147" mass="17389">MSAKSTVLIVETFKEFYRDLNGTRLDSLPNVYDSKILFKDPVHEVRGINALHSYMSDMYKNVTRCRFEYLDQVVSDNRAYIKWNMYFSHKSLGGKQISVRGISQIEFGDRIYYHEDVYDMGELLYEHLPIMGRVTRWLKNRMAKAVN</sequence>
<gene>
    <name evidence="2" type="ordered locus">TERTU_3473</name>
</gene>
<organism evidence="2 3">
    <name type="scientific">Teredinibacter turnerae (strain ATCC 39867 / T7901)</name>
    <dbReference type="NCBI Taxonomy" id="377629"/>
    <lineage>
        <taxon>Bacteria</taxon>
        <taxon>Pseudomonadati</taxon>
        <taxon>Pseudomonadota</taxon>
        <taxon>Gammaproteobacteria</taxon>
        <taxon>Cellvibrionales</taxon>
        <taxon>Cellvibrionaceae</taxon>
        <taxon>Teredinibacter</taxon>
    </lineage>
</organism>
<keyword evidence="3" id="KW-1185">Reference proteome</keyword>
<accession>C5BR99</accession>
<feature type="domain" description="SnoaL-like" evidence="1">
    <location>
        <begin position="14"/>
        <end position="109"/>
    </location>
</feature>